<reference evidence="1 2" key="1">
    <citation type="submission" date="2024-04" db="EMBL/GenBank/DDBJ databases">
        <title>Novel species of the genus Ideonella isolated from streams.</title>
        <authorList>
            <person name="Lu H."/>
        </authorList>
    </citation>
    <scope>NUCLEOTIDE SEQUENCE [LARGE SCALE GENOMIC DNA]</scope>
    <source>
        <strain evidence="1 2">DXS29W</strain>
    </source>
</reference>
<organism evidence="1 2">
    <name type="scientific">Ideonella lacteola</name>
    <dbReference type="NCBI Taxonomy" id="2984193"/>
    <lineage>
        <taxon>Bacteria</taxon>
        <taxon>Pseudomonadati</taxon>
        <taxon>Pseudomonadota</taxon>
        <taxon>Betaproteobacteria</taxon>
        <taxon>Burkholderiales</taxon>
        <taxon>Sphaerotilaceae</taxon>
        <taxon>Ideonella</taxon>
    </lineage>
</organism>
<dbReference type="Gene3D" id="1.10.530.10">
    <property type="match status" value="1"/>
</dbReference>
<dbReference type="InterPro" id="IPR023346">
    <property type="entry name" value="Lysozyme-like_dom_sf"/>
</dbReference>
<keyword evidence="1" id="KW-0808">Transferase</keyword>
<sequence length="750" mass="83603">MLISPPFLPARLANESEDDWINRCMSGGQPGDGAFPLSLNLGWHGGMHLIAPMNGDTPEPVRAIADGTVVFTRTPTPQPSGPLPTDHPLAYRGRWTDNGVVVLRHETEIGEGANARVVFFSIYMHLSAVHPALQVGRTAYRKSELGAAGQIYGDTQRRIHFEIVCDDANLARLVGRASGDLSTTSDGRLDAVYGQVYFVLPSGTNFYDRKPLDNRSVAHIQPPKPSDNAPLPPVQPLQATHTSAEGEILVIALRYSDGHGAAGHRGSAWLSTLAPDGTAVGQLSEEQDAEYNLYARAIEISNVFPADACPAPSAVYELLRFGRVINTANESLIPADLPHWRRVPYAGGSGWVNLNAQGVRKFSDADFPHWQQWRLIDDSADQDSRCDSATLRSWLDISGEGQVDPIEATARLADTAVAPRLARAICKFPSEWDASAIDRRWEWLKTTTPENPIPFTNSDFELLKAHIEALAFLPGETGLPVNHWHFQPRSFISQLRKSGWLSASELKRIYPAATAANIEKYRQKLNSCRQKYGILSNSRNGHFFGQAAVESLQLTLMKERYNGDPDDYFRKYAKARNFKGWLGNVEWNDGHKFCGRGLKQMTGRDNYSKYWIYRGWLRQSTFKQRWWVDARWWGLSGTNIPTAQLNTLPTQNPNLVAAARAENMPPEINDPDRAYTDIYACIDTAGWFWAKNKLTRTADAGVEFATIDDMTRKIRGDAESVGVTTPWPADANRPQRGQETVRIHSFFAEY</sequence>
<dbReference type="GO" id="GO:0016301">
    <property type="term" value="F:kinase activity"/>
    <property type="evidence" value="ECO:0007669"/>
    <property type="project" value="UniProtKB-KW"/>
</dbReference>
<protein>
    <submittedName>
        <fullName evidence="1">Hydroxyethylthiazole kinase</fullName>
    </submittedName>
</protein>
<dbReference type="CDD" id="cd12797">
    <property type="entry name" value="M23_peptidase"/>
    <property type="match status" value="1"/>
</dbReference>
<evidence type="ECO:0000313" key="1">
    <source>
        <dbReference type="EMBL" id="MEK8035051.1"/>
    </source>
</evidence>
<dbReference type="InterPro" id="IPR011055">
    <property type="entry name" value="Dup_hybrid_motif"/>
</dbReference>
<keyword evidence="2" id="KW-1185">Reference proteome</keyword>
<dbReference type="EMBL" id="JBBUTG010000060">
    <property type="protein sequence ID" value="MEK8035051.1"/>
    <property type="molecule type" value="Genomic_DNA"/>
</dbReference>
<comment type="caution">
    <text evidence="1">The sequence shown here is derived from an EMBL/GenBank/DDBJ whole genome shotgun (WGS) entry which is preliminary data.</text>
</comment>
<keyword evidence="1" id="KW-0418">Kinase</keyword>
<dbReference type="Proteomes" id="UP001371218">
    <property type="component" value="Unassembled WGS sequence"/>
</dbReference>
<proteinExistence type="predicted"/>
<dbReference type="RefSeq" id="WP_341429486.1">
    <property type="nucleotide sequence ID" value="NZ_JBBUTG010000060.1"/>
</dbReference>
<name>A0ABU9BYI1_9BURK</name>
<gene>
    <name evidence="1" type="ORF">AACH06_29900</name>
</gene>
<dbReference type="Gene3D" id="2.70.70.10">
    <property type="entry name" value="Glucose Permease (Domain IIA)"/>
    <property type="match status" value="1"/>
</dbReference>
<accession>A0ABU9BYI1</accession>
<evidence type="ECO:0000313" key="2">
    <source>
        <dbReference type="Proteomes" id="UP001371218"/>
    </source>
</evidence>
<dbReference type="SUPFAM" id="SSF53955">
    <property type="entry name" value="Lysozyme-like"/>
    <property type="match status" value="1"/>
</dbReference>